<feature type="non-terminal residue" evidence="2">
    <location>
        <position position="1"/>
    </location>
</feature>
<evidence type="ECO:0000313" key="3">
    <source>
        <dbReference type="Proteomes" id="UP000479000"/>
    </source>
</evidence>
<accession>A0A6H5HLQ3</accession>
<keyword evidence="3" id="KW-1185">Reference proteome</keyword>
<evidence type="ECO:0000313" key="2">
    <source>
        <dbReference type="EMBL" id="CAB0017579.1"/>
    </source>
</evidence>
<organism evidence="2 3">
    <name type="scientific">Nesidiocoris tenuis</name>
    <dbReference type="NCBI Taxonomy" id="355587"/>
    <lineage>
        <taxon>Eukaryota</taxon>
        <taxon>Metazoa</taxon>
        <taxon>Ecdysozoa</taxon>
        <taxon>Arthropoda</taxon>
        <taxon>Hexapoda</taxon>
        <taxon>Insecta</taxon>
        <taxon>Pterygota</taxon>
        <taxon>Neoptera</taxon>
        <taxon>Paraneoptera</taxon>
        <taxon>Hemiptera</taxon>
        <taxon>Heteroptera</taxon>
        <taxon>Panheteroptera</taxon>
        <taxon>Cimicomorpha</taxon>
        <taxon>Miridae</taxon>
        <taxon>Dicyphina</taxon>
        <taxon>Nesidiocoris</taxon>
    </lineage>
</organism>
<evidence type="ECO:0000256" key="1">
    <source>
        <dbReference type="SAM" id="MobiDB-lite"/>
    </source>
</evidence>
<feature type="compositionally biased region" description="Low complexity" evidence="1">
    <location>
        <begin position="12"/>
        <end position="27"/>
    </location>
</feature>
<gene>
    <name evidence="2" type="ORF">NTEN_LOCUS21565</name>
</gene>
<dbReference type="Proteomes" id="UP000479000">
    <property type="component" value="Unassembled WGS sequence"/>
</dbReference>
<sequence>SESWEERKQAFTNSRRWQRSSTSSTNQCGAVPLSSVRLWPSQQHIAQSVKTLLTTGFLLASTTSAKFGQLDEISPTADSLERHVLNSSDPLLEGGRARPGQLRLSGETACNGGLLYFYDSPIAELRGPTSNLTDDFVNFEENSKNFIT</sequence>
<reference evidence="2 3" key="1">
    <citation type="submission" date="2020-02" db="EMBL/GenBank/DDBJ databases">
        <authorList>
            <person name="Ferguson B K."/>
        </authorList>
    </citation>
    <scope>NUCLEOTIDE SEQUENCE [LARGE SCALE GENOMIC DNA]</scope>
</reference>
<proteinExistence type="predicted"/>
<protein>
    <submittedName>
        <fullName evidence="2">Uncharacterized protein</fullName>
    </submittedName>
</protein>
<dbReference type="AlphaFoldDB" id="A0A6H5HLQ3"/>
<name>A0A6H5HLQ3_9HEMI</name>
<feature type="region of interest" description="Disordered" evidence="1">
    <location>
        <begin position="1"/>
        <end position="29"/>
    </location>
</feature>
<dbReference type="EMBL" id="CADCXU010031591">
    <property type="protein sequence ID" value="CAB0017579.1"/>
    <property type="molecule type" value="Genomic_DNA"/>
</dbReference>